<name>A0A8S5S5M3_9CAUD</name>
<evidence type="ECO:0000313" key="1">
    <source>
        <dbReference type="EMBL" id="DAF46341.1"/>
    </source>
</evidence>
<accession>A0A8S5S5M3</accession>
<proteinExistence type="predicted"/>
<dbReference type="EMBL" id="BK032536">
    <property type="protein sequence ID" value="DAF46341.1"/>
    <property type="molecule type" value="Genomic_DNA"/>
</dbReference>
<reference evidence="1" key="1">
    <citation type="journal article" date="2021" name="Proc. Natl. Acad. Sci. U.S.A.">
        <title>A Catalog of Tens of Thousands of Viruses from Human Metagenomes Reveals Hidden Associations with Chronic Diseases.</title>
        <authorList>
            <person name="Tisza M.J."/>
            <person name="Buck C.B."/>
        </authorList>
    </citation>
    <scope>NUCLEOTIDE SEQUENCE</scope>
    <source>
        <strain evidence="1">CtsUe5</strain>
    </source>
</reference>
<protein>
    <submittedName>
        <fullName evidence="1">Major capsid protein</fullName>
    </submittedName>
</protein>
<organism evidence="1">
    <name type="scientific">Podoviridae sp. ctsUe5</name>
    <dbReference type="NCBI Taxonomy" id="2827750"/>
    <lineage>
        <taxon>Viruses</taxon>
        <taxon>Duplodnaviria</taxon>
        <taxon>Heunggongvirae</taxon>
        <taxon>Uroviricota</taxon>
        <taxon>Caudoviricetes</taxon>
    </lineage>
</organism>
<sequence length="405" mass="45018">MGVIINIDEALKNRTDYNVLGEPLNAMIKNQQEAWERENPIDMIYVRNSIDKFQETYTSSIGFDKAFVETNDYAIGPIFNTAEGFAATYRTRTFQGSFIITQQTLEDRQYGTAKDTANAFVKRWHGDIVEYAIAALGAGHGVEVVWGGDGKDGKSRLKLNSADTTDGDITGTKNPLFYNHHTIVKRDGMTDQNIQDAYQSNNFYANIDYKGDDPARIAKLADVINQVITYMENLKDDNNKYAGVMGEKTIVAANDPLLKAAIETALSMDMFKQGESMYPNPAYKKAVLKTTPYLNALAQTKGGRGFFIVDKSYNAENHGLEFTERLALTLDVIEQKRPKGIIYDGRQRFDINVATWRGIAYVYIGLPAGNANAWDEVADYTEIVPQATVVKPVSVIGTVTTKAQA</sequence>